<dbReference type="PANTHER" id="PTHR31025">
    <property type="entry name" value="SI:CH211-196P9.1-RELATED"/>
    <property type="match status" value="1"/>
</dbReference>
<protein>
    <recommendedName>
        <fullName evidence="3">PB1 domain-containing protein</fullName>
    </recommendedName>
</protein>
<dbReference type="OMA" id="PKDYQCE"/>
<name>A0A9J8C1K7_CYPCA</name>
<evidence type="ECO:0000313" key="2">
    <source>
        <dbReference type="Proteomes" id="UP001108240"/>
    </source>
</evidence>
<accession>A0A9J8C1K7</accession>
<sequence>MAGPFALRIIFGDETDSRKLSLMSGIPDTVEELHEIIKTVFRINEDFRLQYMDADFKEYMNLISVSEIEHKSTLKVIYLPALSSLELQTDEPCITLYPVRSFTETPTNSEPQTSSLVSSFDDDIQYASTSHSSTETLSGLSPWPKAFVVPKFTYDAEFELNIKNTEFEGNGTYFNPGPKLKGIILNGLAQEMVKYTKYPKDYQCEEVAAALTRVHPCLGQLGSKTGFWGWKQSLKYKMQNYRTKLGRLGHPEICVNSLKYKQKGQGKVAANIKKPRKAEVNYIPLHPKGESTESLEYERISLLSEVKKRDNEVMIKAKMERTFSHRRQQIVEQKPMIEVFKNQWPALFQQSEVNAEFMRITTKPLQSMFLSQLDHFSDKLMQIFKSKGGAKGQKIKNALAITDSVSINACNVFCFV</sequence>
<organism evidence="1 2">
    <name type="scientific">Cyprinus carpio carpio</name>
    <dbReference type="NCBI Taxonomy" id="630221"/>
    <lineage>
        <taxon>Eukaryota</taxon>
        <taxon>Metazoa</taxon>
        <taxon>Chordata</taxon>
        <taxon>Craniata</taxon>
        <taxon>Vertebrata</taxon>
        <taxon>Euteleostomi</taxon>
        <taxon>Actinopterygii</taxon>
        <taxon>Neopterygii</taxon>
        <taxon>Teleostei</taxon>
        <taxon>Ostariophysi</taxon>
        <taxon>Cypriniformes</taxon>
        <taxon>Cyprinidae</taxon>
        <taxon>Cyprininae</taxon>
        <taxon>Cyprinus</taxon>
    </lineage>
</organism>
<dbReference type="Proteomes" id="UP001108240">
    <property type="component" value="Unplaced"/>
</dbReference>
<dbReference type="PANTHER" id="PTHR31025:SF27">
    <property type="entry name" value="SI:CH211-193K19.2-RELATED"/>
    <property type="match status" value="1"/>
</dbReference>
<evidence type="ECO:0000313" key="1">
    <source>
        <dbReference type="Ensembl" id="ENSCCRP00000160236.1"/>
    </source>
</evidence>
<dbReference type="AlphaFoldDB" id="A0A9J8C1K7"/>
<evidence type="ECO:0008006" key="3">
    <source>
        <dbReference type="Google" id="ProtNLM"/>
    </source>
</evidence>
<keyword evidence="2" id="KW-1185">Reference proteome</keyword>
<dbReference type="GeneTree" id="ENSGT00950000182912"/>
<reference evidence="1" key="1">
    <citation type="submission" date="2025-08" db="UniProtKB">
        <authorList>
            <consortium name="Ensembl"/>
        </authorList>
    </citation>
    <scope>IDENTIFICATION</scope>
</reference>
<proteinExistence type="predicted"/>
<dbReference type="Ensembl" id="ENSCCRT00000159204.1">
    <property type="protein sequence ID" value="ENSCCRP00000160236.1"/>
    <property type="gene ID" value="ENSCCRG00000058065.1"/>
</dbReference>
<reference evidence="1" key="2">
    <citation type="submission" date="2025-09" db="UniProtKB">
        <authorList>
            <consortium name="Ensembl"/>
        </authorList>
    </citation>
    <scope>IDENTIFICATION</scope>
</reference>